<gene>
    <name evidence="1" type="ORF">BRARA_I04899</name>
</gene>
<evidence type="ECO:0000313" key="1">
    <source>
        <dbReference type="EMBL" id="RID48384.1"/>
    </source>
</evidence>
<dbReference type="AlphaFoldDB" id="A0A397Y986"/>
<proteinExistence type="predicted"/>
<dbReference type="EMBL" id="CM010636">
    <property type="protein sequence ID" value="RID48384.1"/>
    <property type="molecule type" value="Genomic_DNA"/>
</dbReference>
<protein>
    <submittedName>
        <fullName evidence="1">Uncharacterized protein</fullName>
    </submittedName>
</protein>
<dbReference type="Proteomes" id="UP000264353">
    <property type="component" value="Chromosome A9"/>
</dbReference>
<evidence type="ECO:0000313" key="2">
    <source>
        <dbReference type="Proteomes" id="UP000264353"/>
    </source>
</evidence>
<accession>A0A397Y986</accession>
<sequence>MAALRFGDAFRPPPLPPVTPRAPTPTRKMSMLLSSSRFMSLIVTSAIQGKRQKAPWACSWSCSKLIDGLSFWESDEMGKQRTKRKKMNNAIHPLSISDLSFGGFAATVPKPNVCMYICV</sequence>
<reference evidence="1 2" key="1">
    <citation type="submission" date="2018-06" db="EMBL/GenBank/DDBJ databases">
        <title>WGS assembly of Brassica rapa FPsc.</title>
        <authorList>
            <person name="Bowman J."/>
            <person name="Kohchi T."/>
            <person name="Yamato K."/>
            <person name="Jenkins J."/>
            <person name="Shu S."/>
            <person name="Ishizaki K."/>
            <person name="Yamaoka S."/>
            <person name="Nishihama R."/>
            <person name="Nakamura Y."/>
            <person name="Berger F."/>
            <person name="Adam C."/>
            <person name="Aki S."/>
            <person name="Althoff F."/>
            <person name="Araki T."/>
            <person name="Arteaga-Vazquez M."/>
            <person name="Balasubrmanian S."/>
            <person name="Bauer D."/>
            <person name="Boehm C."/>
            <person name="Briginshaw L."/>
            <person name="Caballero-Perez J."/>
            <person name="Catarino B."/>
            <person name="Chen F."/>
            <person name="Chiyoda S."/>
            <person name="Chovatia M."/>
            <person name="Davies K."/>
            <person name="Delmans M."/>
            <person name="Demura T."/>
            <person name="Dierschke T."/>
            <person name="Dolan L."/>
            <person name="Dorantes-Acosta A."/>
            <person name="Eklund D."/>
            <person name="Florent S."/>
            <person name="Flores-Sandoval E."/>
            <person name="Fujiyama A."/>
            <person name="Fukuzawa H."/>
            <person name="Galik B."/>
            <person name="Grimanelli D."/>
            <person name="Grimwood J."/>
            <person name="Grossniklaus U."/>
            <person name="Hamada T."/>
            <person name="Haseloff J."/>
            <person name="Hetherington A."/>
            <person name="Higo A."/>
            <person name="Hirakawa Y."/>
            <person name="Hundley H."/>
            <person name="Ikeda Y."/>
            <person name="Inoue K."/>
            <person name="Inoue S."/>
            <person name="Ishida S."/>
            <person name="Jia Q."/>
            <person name="Kakita M."/>
            <person name="Kanazawa T."/>
            <person name="Kawai Y."/>
            <person name="Kawashima T."/>
            <person name="Kennedy M."/>
            <person name="Kinose K."/>
            <person name="Kinoshita T."/>
            <person name="Kohara Y."/>
            <person name="Koide E."/>
            <person name="Komatsu K."/>
            <person name="Kopischke S."/>
            <person name="Kubo M."/>
            <person name="Kyozuka J."/>
            <person name="Lagercrantz U."/>
            <person name="Lin S."/>
            <person name="Lindquist E."/>
            <person name="Lipzen A."/>
            <person name="Lu C."/>
            <person name="Luna E."/>
            <person name="Martienssen R."/>
            <person name="Minamino N."/>
            <person name="Mizutani M."/>
            <person name="Mizutani M."/>
            <person name="Mochizuki N."/>
            <person name="Monte I."/>
            <person name="Mosher R."/>
            <person name="Nagasaki H."/>
            <person name="Nakagami H."/>
            <person name="Naramoto S."/>
            <person name="Nishitani K."/>
            <person name="Ohtani M."/>
            <person name="Okamoto T."/>
            <person name="Okumura M."/>
            <person name="Phillips J."/>
            <person name="Pollak B."/>
            <person name="Reinders A."/>
            <person name="Roevekamp M."/>
            <person name="Sano R."/>
            <person name="Sawa S."/>
            <person name="Schmid M."/>
            <person name="Shirakawa M."/>
            <person name="Solano R."/>
            <person name="Spunde A."/>
            <person name="Suetsugu N."/>
            <person name="Sugano S."/>
            <person name="Sugiyama A."/>
            <person name="Sun R."/>
            <person name="Suzuki Y."/>
            <person name="Takenaka M."/>
            <person name="Takezawa D."/>
            <person name="Tomogane H."/>
            <person name="Tsuzuki M."/>
            <person name="Ueda T."/>
            <person name="Umeda M."/>
            <person name="Ward J."/>
            <person name="Watanabe Y."/>
            <person name="Yazaki K."/>
            <person name="Yokoyama R."/>
            <person name="Yoshitake Y."/>
            <person name="Yotsui I."/>
            <person name="Zachgo S."/>
            <person name="Schmutz J."/>
        </authorList>
    </citation>
    <scope>NUCLEOTIDE SEQUENCE [LARGE SCALE GENOMIC DNA]</scope>
    <source>
        <strain evidence="2">cv. B-3</strain>
    </source>
</reference>
<name>A0A397Y986_BRACM</name>
<organism evidence="1 2">
    <name type="scientific">Brassica campestris</name>
    <name type="common">Field mustard</name>
    <dbReference type="NCBI Taxonomy" id="3711"/>
    <lineage>
        <taxon>Eukaryota</taxon>
        <taxon>Viridiplantae</taxon>
        <taxon>Streptophyta</taxon>
        <taxon>Embryophyta</taxon>
        <taxon>Tracheophyta</taxon>
        <taxon>Spermatophyta</taxon>
        <taxon>Magnoliopsida</taxon>
        <taxon>eudicotyledons</taxon>
        <taxon>Gunneridae</taxon>
        <taxon>Pentapetalae</taxon>
        <taxon>rosids</taxon>
        <taxon>malvids</taxon>
        <taxon>Brassicales</taxon>
        <taxon>Brassicaceae</taxon>
        <taxon>Brassiceae</taxon>
        <taxon>Brassica</taxon>
    </lineage>
</organism>